<evidence type="ECO:0000313" key="2">
    <source>
        <dbReference type="RefSeq" id="XP_075093135.1"/>
    </source>
</evidence>
<sequence length="811" mass="90300">MDLLLPISVRLSAFSRGSLCALSPTNPFNSCSFPHQRIRIKLKCSPEPTRAETNSIFDSRDSNNYEGNRENDMQGEGLKNVWEETEFVEVFGIGSRKDALLDFCLASPSISPALRFWNILMKDSEKVLLQEKLPTEEQFPKWFMQVLPQSFGLDAQGLPHDVSSRIVEVPSAINSCPKAVILVASAAYGTDHVPALDIIRRLKSRNGLVIGIILKPFSFEGRRRYDEVTDLIDKLQRHATVCIVIDTDGLLKKDLLTLDEALKTSYNAVLMAVNAIPILMSDDHIKLLDVIDGGTKELSGPELIKILESYKEAKTGFGSGYNIETSILRAVYDCPFLGLGVKGSNGVIICIIASSGAVNSSNVHSILHTFRQTTGCNGDIVISIVQEPNMEANLIVTTLVTCGYAEQESSQKSNLFSRLAQHLPFIFNILKKPDPPLQTAKESKIDESPVISDMAEFISVDNARKDESVYAGELQTLFRTDSEGASSLRDYDNVSDERKIELSNFDPYSSTDDVGTEEPLVFKRELLTRWNLRPGNDTSVGLATEGTENIEANDMVDNTSTYKLPVGVKQKEQLQTSPGSSNSRTYTGRKSEESKIAQSRDISSLSQDAVDEEYSEIMADVYNSNPSLTERNYASVPKKKGVLSSRAASMLEAERDSKKKWIPIVEMKYRGGIYRGRIEGGLPEGKGCLSLGDGSKYDGMWRYGKKSGLGTFYFNNGDIYRGSWRDDLMHGKGWFYFHTGDRWFVNFWKGKANGEGRFYSKLGDVFFGHFKDGWRHGRFLCINIDGTRSTEVWDEGLLQSRKNLDSDTGTG</sequence>
<proteinExistence type="predicted"/>
<protein>
    <submittedName>
        <fullName evidence="2">Protein ACCUMULATION AND REPLICATION OF CHLOROPLASTS 3, chloroplastic isoform X1</fullName>
    </submittedName>
</protein>
<organism evidence="1 2">
    <name type="scientific">Nicotiana tabacum</name>
    <name type="common">Common tobacco</name>
    <dbReference type="NCBI Taxonomy" id="4097"/>
    <lineage>
        <taxon>Eukaryota</taxon>
        <taxon>Viridiplantae</taxon>
        <taxon>Streptophyta</taxon>
        <taxon>Embryophyta</taxon>
        <taxon>Tracheophyta</taxon>
        <taxon>Spermatophyta</taxon>
        <taxon>Magnoliopsida</taxon>
        <taxon>eudicotyledons</taxon>
        <taxon>Gunneridae</taxon>
        <taxon>Pentapetalae</taxon>
        <taxon>asterids</taxon>
        <taxon>lamiids</taxon>
        <taxon>Solanales</taxon>
        <taxon>Solanaceae</taxon>
        <taxon>Nicotianoideae</taxon>
        <taxon>Nicotianeae</taxon>
        <taxon>Nicotiana</taxon>
    </lineage>
</organism>
<reference evidence="1" key="1">
    <citation type="journal article" date="2014" name="Nat. Commun.">
        <title>The tobacco genome sequence and its comparison with those of tomato and potato.</title>
        <authorList>
            <person name="Sierro N."/>
            <person name="Battey J.N."/>
            <person name="Ouadi S."/>
            <person name="Bakaher N."/>
            <person name="Bovet L."/>
            <person name="Willig A."/>
            <person name="Goepfert S."/>
            <person name="Peitsch M.C."/>
            <person name="Ivanov N.V."/>
        </authorList>
    </citation>
    <scope>NUCLEOTIDE SEQUENCE [LARGE SCALE GENOMIC DNA]</scope>
</reference>
<accession>A0AC58T7C0</accession>
<keyword evidence="1" id="KW-1185">Reference proteome</keyword>
<gene>
    <name evidence="2" type="primary">LOC107804253</name>
</gene>
<dbReference type="Proteomes" id="UP000790787">
    <property type="component" value="Chromosome 18"/>
</dbReference>
<dbReference type="RefSeq" id="XP_075093135.1">
    <property type="nucleotide sequence ID" value="XM_075237034.1"/>
</dbReference>
<reference evidence="2" key="2">
    <citation type="submission" date="2025-08" db="UniProtKB">
        <authorList>
            <consortium name="RefSeq"/>
        </authorList>
    </citation>
    <scope>IDENTIFICATION</scope>
    <source>
        <tissue evidence="2">Leaf</tissue>
    </source>
</reference>
<evidence type="ECO:0000313" key="1">
    <source>
        <dbReference type="Proteomes" id="UP000790787"/>
    </source>
</evidence>
<name>A0AC58T7C0_TOBAC</name>